<evidence type="ECO:0000256" key="6">
    <source>
        <dbReference type="ARBA" id="ARBA00040413"/>
    </source>
</evidence>
<dbReference type="InParanoid" id="H3APL0"/>
<dbReference type="PROSITE" id="PS51551">
    <property type="entry name" value="EPHRIN_RBD_2"/>
    <property type="match status" value="1"/>
</dbReference>
<evidence type="ECO:0000313" key="11">
    <source>
        <dbReference type="Ensembl" id="ENSLACP00000011581.1"/>
    </source>
</evidence>
<dbReference type="InterPro" id="IPR031328">
    <property type="entry name" value="Ephrin"/>
</dbReference>
<reference evidence="11" key="3">
    <citation type="submission" date="2025-09" db="UniProtKB">
        <authorList>
            <consortium name="Ensembl"/>
        </authorList>
    </citation>
    <scope>IDENTIFICATION</scope>
</reference>
<evidence type="ECO:0000256" key="9">
    <source>
        <dbReference type="SAM" id="MobiDB-lite"/>
    </source>
</evidence>
<evidence type="ECO:0000259" key="10">
    <source>
        <dbReference type="PROSITE" id="PS51551"/>
    </source>
</evidence>
<evidence type="ECO:0000256" key="3">
    <source>
        <dbReference type="ARBA" id="ARBA00023136"/>
    </source>
</evidence>
<accession>H3APL0</accession>
<dbReference type="SUPFAM" id="SSF49503">
    <property type="entry name" value="Cupredoxins"/>
    <property type="match status" value="1"/>
</dbReference>
<dbReference type="HOGENOM" id="CLU_081598_2_1_1"/>
<comment type="subcellular location">
    <subcellularLocation>
        <location evidence="1">Membrane</location>
    </subcellularLocation>
</comment>
<comment type="similarity">
    <text evidence="7 8">Belongs to the ephrin family.</text>
</comment>
<dbReference type="AlphaFoldDB" id="H3APL0"/>
<proteinExistence type="inferred from homology"/>
<dbReference type="eggNOG" id="KOG3858">
    <property type="taxonomic scope" value="Eukaryota"/>
</dbReference>
<dbReference type="GeneTree" id="ENSGT00940000159919"/>
<name>H3APL0_LATCH</name>
<evidence type="ECO:0000313" key="12">
    <source>
        <dbReference type="Proteomes" id="UP000008672"/>
    </source>
</evidence>
<dbReference type="Pfam" id="PF00812">
    <property type="entry name" value="Ephrin"/>
    <property type="match status" value="1"/>
</dbReference>
<evidence type="ECO:0000256" key="4">
    <source>
        <dbReference type="ARBA" id="ARBA00023157"/>
    </source>
</evidence>
<comment type="caution">
    <text evidence="7">Lacks conserved residue(s) required for the propagation of feature annotation.</text>
</comment>
<keyword evidence="12" id="KW-1185">Reference proteome</keyword>
<feature type="compositionally biased region" description="Polar residues" evidence="9">
    <location>
        <begin position="122"/>
        <end position="143"/>
    </location>
</feature>
<dbReference type="InterPro" id="IPR008972">
    <property type="entry name" value="Cupredoxin"/>
</dbReference>
<dbReference type="InterPro" id="IPR001799">
    <property type="entry name" value="Ephrin_RBD"/>
</dbReference>
<evidence type="ECO:0000256" key="2">
    <source>
        <dbReference type="ARBA" id="ARBA00022729"/>
    </source>
</evidence>
<gene>
    <name evidence="11" type="primary">EFNA1</name>
</gene>
<dbReference type="GO" id="GO:0007411">
    <property type="term" value="P:axon guidance"/>
    <property type="evidence" value="ECO:0007669"/>
    <property type="project" value="TreeGrafter"/>
</dbReference>
<dbReference type="GO" id="GO:0046875">
    <property type="term" value="F:ephrin receptor binding"/>
    <property type="evidence" value="ECO:0007669"/>
    <property type="project" value="TreeGrafter"/>
</dbReference>
<protein>
    <recommendedName>
        <fullName evidence="6">Ephrin-A1</fullName>
    </recommendedName>
</protein>
<dbReference type="PANTHER" id="PTHR11304:SF19">
    <property type="entry name" value="EPHRIN-A1"/>
    <property type="match status" value="1"/>
</dbReference>
<feature type="region of interest" description="Disordered" evidence="9">
    <location>
        <begin position="114"/>
        <end position="143"/>
    </location>
</feature>
<dbReference type="GO" id="GO:0048013">
    <property type="term" value="P:ephrin receptor signaling pathway"/>
    <property type="evidence" value="ECO:0007669"/>
    <property type="project" value="TreeGrafter"/>
</dbReference>
<reference evidence="12" key="1">
    <citation type="submission" date="2011-08" db="EMBL/GenBank/DDBJ databases">
        <title>The draft genome of Latimeria chalumnae.</title>
        <authorList>
            <person name="Di Palma F."/>
            <person name="Alfoldi J."/>
            <person name="Johnson J."/>
            <person name="Berlin A."/>
            <person name="Gnerre S."/>
            <person name="Jaffe D."/>
            <person name="MacCallum I."/>
            <person name="Young S."/>
            <person name="Walker B.J."/>
            <person name="Lander E."/>
            <person name="Lindblad-Toh K."/>
        </authorList>
    </citation>
    <scope>NUCLEOTIDE SEQUENCE [LARGE SCALE GENOMIC DNA]</scope>
    <source>
        <strain evidence="12">Wild caught</strain>
    </source>
</reference>
<dbReference type="FunCoup" id="H3APL0">
    <property type="interactions" value="963"/>
</dbReference>
<dbReference type="EMBL" id="AFYH01181052">
    <property type="status" value="NOT_ANNOTATED_CDS"/>
    <property type="molecule type" value="Genomic_DNA"/>
</dbReference>
<dbReference type="PRINTS" id="PR01347">
    <property type="entry name" value="EPHRIN"/>
</dbReference>
<evidence type="ECO:0000256" key="5">
    <source>
        <dbReference type="ARBA" id="ARBA00023180"/>
    </source>
</evidence>
<keyword evidence="2" id="KW-0732">Signal</keyword>
<dbReference type="Ensembl" id="ENSLACT00000011670.1">
    <property type="protein sequence ID" value="ENSLACP00000011581.1"/>
    <property type="gene ID" value="ENSLACG00000010191.1"/>
</dbReference>
<dbReference type="PANTHER" id="PTHR11304">
    <property type="entry name" value="EPHRIN"/>
    <property type="match status" value="1"/>
</dbReference>
<keyword evidence="4" id="KW-1015">Disulfide bond</keyword>
<evidence type="ECO:0000256" key="8">
    <source>
        <dbReference type="RuleBase" id="RU004375"/>
    </source>
</evidence>
<dbReference type="EMBL" id="AFYH01181053">
    <property type="status" value="NOT_ANNOTATED_CDS"/>
    <property type="molecule type" value="Genomic_DNA"/>
</dbReference>
<dbReference type="Proteomes" id="UP000008672">
    <property type="component" value="Unassembled WGS sequence"/>
</dbReference>
<evidence type="ECO:0000256" key="1">
    <source>
        <dbReference type="ARBA" id="ARBA00004370"/>
    </source>
</evidence>
<reference evidence="11" key="2">
    <citation type="submission" date="2025-08" db="UniProtKB">
        <authorList>
            <consortium name="Ensembl"/>
        </authorList>
    </citation>
    <scope>IDENTIFICATION</scope>
</reference>
<dbReference type="EMBL" id="AFYH01181051">
    <property type="status" value="NOT_ANNOTATED_CDS"/>
    <property type="molecule type" value="Genomic_DNA"/>
</dbReference>
<evidence type="ECO:0000256" key="7">
    <source>
        <dbReference type="PROSITE-ProRule" id="PRU00884"/>
    </source>
</evidence>
<sequence length="176" mass="20633">RFLRDHYSVEVKLNDYLDIICPHYEPGDVPSHMVERYTLYMVEEEEYRSCKPTSQEQVRWKCNKPFALHGPEKFSEKFQRFTPIALGKDFKEGQSYYYICKLFSCFRLHQPLSKETPPPPHQSNSKYNVHTSRPRVQSDEPSLSHPNVLKSFAKNSAISPVSFSLFTLLLPFLVKL</sequence>
<organism evidence="11 12">
    <name type="scientific">Latimeria chalumnae</name>
    <name type="common">Coelacanth</name>
    <dbReference type="NCBI Taxonomy" id="7897"/>
    <lineage>
        <taxon>Eukaryota</taxon>
        <taxon>Metazoa</taxon>
        <taxon>Chordata</taxon>
        <taxon>Craniata</taxon>
        <taxon>Vertebrata</taxon>
        <taxon>Euteleostomi</taxon>
        <taxon>Coelacanthiformes</taxon>
        <taxon>Coelacanthidae</taxon>
        <taxon>Latimeria</taxon>
    </lineage>
</organism>
<dbReference type="STRING" id="7897.ENSLACP00000011581"/>
<dbReference type="GO" id="GO:0005886">
    <property type="term" value="C:plasma membrane"/>
    <property type="evidence" value="ECO:0007669"/>
    <property type="project" value="TreeGrafter"/>
</dbReference>
<keyword evidence="3 8" id="KW-0472">Membrane</keyword>
<keyword evidence="5" id="KW-0325">Glycoprotein</keyword>
<dbReference type="Bgee" id="ENSLACG00000010191">
    <property type="expression patterns" value="Expressed in pectoral fin and 6 other cell types or tissues"/>
</dbReference>
<feature type="domain" description="Ephrin RBD" evidence="10">
    <location>
        <begin position="1"/>
        <end position="138"/>
    </location>
</feature>
<dbReference type="Gene3D" id="2.60.40.420">
    <property type="entry name" value="Cupredoxins - blue copper proteins"/>
    <property type="match status" value="1"/>
</dbReference>